<dbReference type="SUPFAM" id="SSF56801">
    <property type="entry name" value="Acetyl-CoA synthetase-like"/>
    <property type="match status" value="1"/>
</dbReference>
<evidence type="ECO:0000259" key="5">
    <source>
        <dbReference type="Pfam" id="PF13193"/>
    </source>
</evidence>
<keyword evidence="6" id="KW-0436">Ligase</keyword>
<evidence type="ECO:0000313" key="6">
    <source>
        <dbReference type="EMBL" id="CAX26347.1"/>
    </source>
</evidence>
<dbReference type="Gene3D" id="3.40.50.12780">
    <property type="entry name" value="N-terminal domain of ligase-like"/>
    <property type="match status" value="1"/>
</dbReference>
<dbReference type="Pfam" id="PF04183">
    <property type="entry name" value="IucA_IucC"/>
    <property type="match status" value="1"/>
</dbReference>
<dbReference type="CDD" id="cd04433">
    <property type="entry name" value="AFD_class_I"/>
    <property type="match status" value="1"/>
</dbReference>
<reference evidence="7" key="1">
    <citation type="journal article" date="2009" name="PLoS ONE">
        <title>Methylobacterium genome sequences: a reference blueprint to investigate microbial metabolism of C1 compounds from natural and industrial sources.</title>
        <authorList>
            <person name="Vuilleumier S."/>
            <person name="Chistoserdova L."/>
            <person name="Lee M.-C."/>
            <person name="Bringel F."/>
            <person name="Lajus A."/>
            <person name="Zhou Y."/>
            <person name="Gourion B."/>
            <person name="Barbe V."/>
            <person name="Chang J."/>
            <person name="Cruveiller S."/>
            <person name="Dossat C."/>
            <person name="Gillett W."/>
            <person name="Gruffaz C."/>
            <person name="Haugen E."/>
            <person name="Hourcade E."/>
            <person name="Levy R."/>
            <person name="Mangenot S."/>
            <person name="Muller E."/>
            <person name="Nadalig T."/>
            <person name="Pagni M."/>
            <person name="Penny C."/>
            <person name="Peyraud R."/>
            <person name="Robinson D.G."/>
            <person name="Roche D."/>
            <person name="Rouy Z."/>
            <person name="Saenampechek C."/>
            <person name="Salvignol G."/>
            <person name="Vallenet D."/>
            <person name="Wu Z."/>
            <person name="Marx C.J."/>
            <person name="Vorholt J.A."/>
            <person name="Olson M.V."/>
            <person name="Kaul R."/>
            <person name="Weissenbach J."/>
            <person name="Medigue C."/>
            <person name="Lidstrom M.E."/>
        </authorList>
    </citation>
    <scope>NUCLEOTIDE SEQUENCE [LARGE SCALE GENOMIC DNA]</scope>
    <source>
        <strain evidence="7">DSM 6343 / CIP 106787 / DM4</strain>
    </source>
</reference>
<dbReference type="InterPro" id="IPR000873">
    <property type="entry name" value="AMP-dep_synth/lig_dom"/>
</dbReference>
<feature type="domain" description="Aerobactin siderophore biosynthesis IucA/IucC-like C-terminal" evidence="4">
    <location>
        <begin position="375"/>
        <end position="535"/>
    </location>
</feature>
<dbReference type="Pfam" id="PF00501">
    <property type="entry name" value="AMP-binding"/>
    <property type="match status" value="1"/>
</dbReference>
<dbReference type="Proteomes" id="UP000008070">
    <property type="component" value="Chromosome"/>
</dbReference>
<dbReference type="Pfam" id="PF06276">
    <property type="entry name" value="FhuF"/>
    <property type="match status" value="1"/>
</dbReference>
<dbReference type="AlphaFoldDB" id="C7CH47"/>
<dbReference type="InterPro" id="IPR007310">
    <property type="entry name" value="Aerobactin_biosyn_IucA/IucC_N"/>
</dbReference>
<dbReference type="InterPro" id="IPR037455">
    <property type="entry name" value="LucA/IucC-like"/>
</dbReference>
<dbReference type="EC" id="6.2.1.-" evidence="6"/>
<dbReference type="Pfam" id="PF13193">
    <property type="entry name" value="AMP-binding_C"/>
    <property type="match status" value="1"/>
</dbReference>
<comment type="pathway">
    <text evidence="1">Siderophore biosynthesis.</text>
</comment>
<dbReference type="PANTHER" id="PTHR34384:SF6">
    <property type="entry name" value="STAPHYLOFERRIN B SYNTHASE"/>
    <property type="match status" value="1"/>
</dbReference>
<accession>C7CH47</accession>
<evidence type="ECO:0000259" key="3">
    <source>
        <dbReference type="Pfam" id="PF04183"/>
    </source>
</evidence>
<dbReference type="InterPro" id="IPR045851">
    <property type="entry name" value="AMP-bd_C_sf"/>
</dbReference>
<dbReference type="GO" id="GO:0019290">
    <property type="term" value="P:siderophore biosynthetic process"/>
    <property type="evidence" value="ECO:0007669"/>
    <property type="project" value="InterPro"/>
</dbReference>
<dbReference type="Gene3D" id="6.10.250.3370">
    <property type="match status" value="1"/>
</dbReference>
<dbReference type="InterPro" id="IPR025110">
    <property type="entry name" value="AMP-bd_C"/>
</dbReference>
<name>C7CH47_METED</name>
<evidence type="ECO:0000313" key="7">
    <source>
        <dbReference type="Proteomes" id="UP000008070"/>
    </source>
</evidence>
<proteinExistence type="predicted"/>
<organism evidence="6 7">
    <name type="scientific">Methylorubrum extorquens (strain DSM 6343 / CIP 106787 / DM4)</name>
    <name type="common">Methylobacterium extorquens</name>
    <dbReference type="NCBI Taxonomy" id="661410"/>
    <lineage>
        <taxon>Bacteria</taxon>
        <taxon>Pseudomonadati</taxon>
        <taxon>Pseudomonadota</taxon>
        <taxon>Alphaproteobacteria</taxon>
        <taxon>Hyphomicrobiales</taxon>
        <taxon>Methylobacteriaceae</taxon>
        <taxon>Methylorubrum</taxon>
    </lineage>
</organism>
<protein>
    <submittedName>
        <fullName evidence="6">Multidomain siderophore biosynthesis protein IucA/IucC domain putative AMP-dependent CoA ligase domain</fullName>
        <ecNumber evidence="6">6.2.1.-</ecNumber>
    </submittedName>
</protein>
<evidence type="ECO:0000259" key="2">
    <source>
        <dbReference type="Pfam" id="PF00501"/>
    </source>
</evidence>
<dbReference type="Gene3D" id="3.30.300.30">
    <property type="match status" value="1"/>
</dbReference>
<dbReference type="InterPro" id="IPR020845">
    <property type="entry name" value="AMP-binding_CS"/>
</dbReference>
<feature type="domain" description="AMP-binding enzyme C-terminal" evidence="5">
    <location>
        <begin position="894"/>
        <end position="967"/>
    </location>
</feature>
<evidence type="ECO:0000256" key="1">
    <source>
        <dbReference type="ARBA" id="ARBA00004924"/>
    </source>
</evidence>
<feature type="domain" description="Aerobactin siderophore biosynthesis IucA/IucC N-terminal" evidence="3">
    <location>
        <begin position="121"/>
        <end position="354"/>
    </location>
</feature>
<evidence type="ECO:0000259" key="4">
    <source>
        <dbReference type="Pfam" id="PF06276"/>
    </source>
</evidence>
<dbReference type="Gene3D" id="1.10.510.40">
    <property type="match status" value="1"/>
</dbReference>
<dbReference type="KEGG" id="mdi:METDI4725"/>
<dbReference type="InterPro" id="IPR042099">
    <property type="entry name" value="ANL_N_sf"/>
</dbReference>
<dbReference type="EMBL" id="FP103042">
    <property type="protein sequence ID" value="CAX26347.1"/>
    <property type="molecule type" value="Genomic_DNA"/>
</dbReference>
<dbReference type="HOGENOM" id="CLU_301443_0_0_5"/>
<dbReference type="PROSITE" id="PS00455">
    <property type="entry name" value="AMP_BINDING"/>
    <property type="match status" value="1"/>
</dbReference>
<dbReference type="GO" id="GO:0016881">
    <property type="term" value="F:acid-amino acid ligase activity"/>
    <property type="evidence" value="ECO:0007669"/>
    <property type="project" value="UniProtKB-ARBA"/>
</dbReference>
<feature type="domain" description="AMP-dependent synthetase/ligase" evidence="2">
    <location>
        <begin position="672"/>
        <end position="840"/>
    </location>
</feature>
<dbReference type="PANTHER" id="PTHR34384">
    <property type="entry name" value="L-2,3-DIAMINOPROPANOATE--CITRATE LIGASE"/>
    <property type="match status" value="1"/>
</dbReference>
<dbReference type="InterPro" id="IPR022770">
    <property type="entry name" value="IucA/IucC-like_C"/>
</dbReference>
<sequence>MEQPEGRVLRQLAEAVLFEGLAEREPIRDLTGRIAWRLGSRRFRAAGTLGPFGRPRLDPGSVEMAGEAGTWAPADLATLVEALPAAPEHRTRLLAELRQTVELCRWNAQNLSPPERRALPFAALDAALWEGHPYHPSFKARTGFSLEDHRRYGPEAAAPFRLEWLAVRRDTIALALPSPEDGFWRAELGGEGDVLASRLAAAGHSLDTHTLLPVHPWQMRRLEEEALRPWLAEGRAVALGTAGPRYVASQSLRTLHNLDDPSAASVKLALAVVSTSSLRILNPHFVLTGPALSDWLAGLVAADPALQGRVTVLREYAAALADRNGPLAGQLAAIWRESPRLVPSEAAVPFNALAVCEADGSPFIAPWLERYGRDAWLDRLVTVAVLPAWHLLAGHGVALEAHGQNMILVHRDGWPDRVILRDFHESAEYAPDFVTSPERVPDFGAIDPAHAGPADDRFHAMRSAATLAELVTDSLFVFNLGEITRLLQRRHGLDEAGFWRRLGQRLRHHATEHGLEARFARLEVEVPWLRVEALLSRKLGLGEAGGSLLAPNALFPSPDALSGACMIEIDGRTIPADAMEAAIRRVEDAAALRGGSGERVAARFRDTAQSLAFILAARRKGASLLPIHPALPDEGARRLAQRAGCHRLFLDGLEGETLDGAAPPVPGEGELLQMSSGTTGEPKCIARPWSAVEREVESYVGAFTEPDGMTPVIACPITHSYGLICGLFVGLRRGRVPVIVDTTNPKYLLRRLREIERPVLYTAPAMLHTLARLMPEGETLHAAMVSGTLLPAPWFSAIRGRVTHLFQQYGCSEAGCIAINPDLRRADAIGRPLPHHRVRAGTGAEAPAEIVVKGEGGAIHTADLGYLTPDGMLIFVARKDDTINVSGLNVYPGEVEDVVMGMPGITDAVAFARPDPFAGERVTLLFSADGPVPPRALQDWCRRWLAGHQVPVEAVQVGAIPREANGKISRRAVAAQYRDGALEAVA</sequence>
<gene>
    <name evidence="6" type="ORF">METD_I4725</name>
</gene>